<dbReference type="GO" id="GO:0005979">
    <property type="term" value="P:regulation of glycogen biosynthetic process"/>
    <property type="evidence" value="ECO:0007669"/>
    <property type="project" value="TreeGrafter"/>
</dbReference>
<dbReference type="InterPro" id="IPR038175">
    <property type="entry name" value="CBM21_dom_sf"/>
</dbReference>
<feature type="region of interest" description="Disordered" evidence="1">
    <location>
        <begin position="327"/>
        <end position="374"/>
    </location>
</feature>
<proteinExistence type="predicted"/>
<feature type="domain" description="CBM21" evidence="2">
    <location>
        <begin position="141"/>
        <end position="250"/>
    </location>
</feature>
<name>A0A671MIF9_9TELE</name>
<feature type="compositionally biased region" description="Polar residues" evidence="1">
    <location>
        <begin position="342"/>
        <end position="351"/>
    </location>
</feature>
<feature type="compositionally biased region" description="Low complexity" evidence="1">
    <location>
        <begin position="330"/>
        <end position="341"/>
    </location>
</feature>
<reference evidence="3" key="1">
    <citation type="submission" date="2025-08" db="UniProtKB">
        <authorList>
            <consortium name="Ensembl"/>
        </authorList>
    </citation>
    <scope>IDENTIFICATION</scope>
</reference>
<feature type="compositionally biased region" description="Polar residues" evidence="1">
    <location>
        <begin position="667"/>
        <end position="687"/>
    </location>
</feature>
<keyword evidence="4" id="KW-1185">Reference proteome</keyword>
<organism evidence="3 4">
    <name type="scientific">Sinocyclocheilus anshuiensis</name>
    <dbReference type="NCBI Taxonomy" id="1608454"/>
    <lineage>
        <taxon>Eukaryota</taxon>
        <taxon>Metazoa</taxon>
        <taxon>Chordata</taxon>
        <taxon>Craniata</taxon>
        <taxon>Vertebrata</taxon>
        <taxon>Euteleostomi</taxon>
        <taxon>Actinopterygii</taxon>
        <taxon>Neopterygii</taxon>
        <taxon>Teleostei</taxon>
        <taxon>Ostariophysi</taxon>
        <taxon>Cypriniformes</taxon>
        <taxon>Cyprinidae</taxon>
        <taxon>Cyprininae</taxon>
        <taxon>Sinocyclocheilus</taxon>
    </lineage>
</organism>
<reference evidence="3" key="2">
    <citation type="submission" date="2025-09" db="UniProtKB">
        <authorList>
            <consortium name="Ensembl"/>
        </authorList>
    </citation>
    <scope>IDENTIFICATION</scope>
</reference>
<feature type="compositionally biased region" description="Polar residues" evidence="1">
    <location>
        <begin position="361"/>
        <end position="374"/>
    </location>
</feature>
<evidence type="ECO:0000256" key="1">
    <source>
        <dbReference type="SAM" id="MobiDB-lite"/>
    </source>
</evidence>
<feature type="region of interest" description="Disordered" evidence="1">
    <location>
        <begin position="656"/>
        <end position="688"/>
    </location>
</feature>
<accession>A0A671MIF9</accession>
<dbReference type="GO" id="GO:2001069">
    <property type="term" value="F:glycogen binding"/>
    <property type="evidence" value="ECO:0007669"/>
    <property type="project" value="TreeGrafter"/>
</dbReference>
<feature type="compositionally biased region" description="Acidic residues" evidence="1">
    <location>
        <begin position="30"/>
        <end position="41"/>
    </location>
</feature>
<feature type="compositionally biased region" description="Acidic residues" evidence="1">
    <location>
        <begin position="285"/>
        <end position="294"/>
    </location>
</feature>
<dbReference type="Pfam" id="PF03370">
    <property type="entry name" value="CBM_21"/>
    <property type="match status" value="1"/>
</dbReference>
<sequence>MAQGNNSNFLTIPSQEGLFKTVRVERSDDNSNDEDEEETEEDVRLIPRSSPVPRKRGSSIADETAEYMRIRLVLTNRRVSFADSTGAELVDVRMFVPFDSDEEDDSRWEEEEARYRKAYREPTYRVWPEFQPLTGAEFVLAAHSNKLEVESVTSVPDEPLSFEVLIRVLNISFHKSVYVRSTMDGWINHFDYAAEYVQGSNDGETDKFSVKLAFASPYLFNGARIDFVVRYETPDGEFWANNSGRNYSVTLLQSYEEEDTVQTTTADTTELRGILKPPRYRADIGYDDSNDGGDADLGNPKCEALENQVSFAQPVIVQPEIDIETAKKLSSSPESTRTSSTAGCPQSTSDTPLGEPLALESMSSNNLPQTEESGLQPLTLSIPQSRSTQQFSEPQDQVYNVGPSLALPLPAVLIHHYAHPETTKDEFEDSSKPDQSLHSQKDDFHTEMLAQVPFKLSQPSLARFPDMPQILEEGMKNVKVKEDVVEKDATLADVLEEPSSNVEEDKTGTCFHMLEEAKQPPSSKEVNNATKDVEKLNLSEGLQHPLEEGIQEHEVELVSSVRVDTIKTIEVESTKMDDDEETDGLEASCLFPSHLGPTRPDKESQSLLIHPDSDKPANMKHQQEEELVLDPSMLASVHPEDPKLDNQTITMCIPEHPTSKPEKPELTSISETSPTAVDLQSSTVNSSAEDDITFKGDETSTAPYQICKNPETQHTLPRPGTELSRISKDQTEVSLDTCLMVSATFFSAVICLAVGIQEPSAFLCVGLFLLSLWF</sequence>
<dbReference type="Proteomes" id="UP000472260">
    <property type="component" value="Unassembled WGS sequence"/>
</dbReference>
<evidence type="ECO:0000259" key="2">
    <source>
        <dbReference type="PROSITE" id="PS51159"/>
    </source>
</evidence>
<dbReference type="PANTHER" id="PTHR12307">
    <property type="entry name" value="PROTEIN PHOSPHATASE 1 REGULATORY SUBUNIT"/>
    <property type="match status" value="1"/>
</dbReference>
<dbReference type="AlphaFoldDB" id="A0A671MIF9"/>
<dbReference type="GO" id="GO:0008157">
    <property type="term" value="F:protein phosphatase 1 binding"/>
    <property type="evidence" value="ECO:0007669"/>
    <property type="project" value="TreeGrafter"/>
</dbReference>
<protein>
    <submittedName>
        <fullName evidence="3">Uncharacterized LOC107669633</fullName>
    </submittedName>
</protein>
<feature type="region of interest" description="Disordered" evidence="1">
    <location>
        <begin position="280"/>
        <end position="301"/>
    </location>
</feature>
<dbReference type="InterPro" id="IPR005036">
    <property type="entry name" value="CBM21_dom"/>
</dbReference>
<dbReference type="Ensembl" id="ENSSANT00000032345.1">
    <property type="protein sequence ID" value="ENSSANP00000030388.1"/>
    <property type="gene ID" value="ENSSANG00000015557.1"/>
</dbReference>
<dbReference type="InterPro" id="IPR050782">
    <property type="entry name" value="PP1_regulatory_subunit_3"/>
</dbReference>
<dbReference type="OrthoDB" id="8942186at2759"/>
<dbReference type="GeneID" id="107669633"/>
<dbReference type="PANTHER" id="PTHR12307:SF40">
    <property type="entry name" value="PROTEIN PHOSPHATASE 1 REGULATORY SUBUNIT 3F"/>
    <property type="match status" value="1"/>
</dbReference>
<evidence type="ECO:0000313" key="3">
    <source>
        <dbReference type="Ensembl" id="ENSSANP00000030388.1"/>
    </source>
</evidence>
<feature type="region of interest" description="Disordered" evidence="1">
    <location>
        <begin position="20"/>
        <end position="59"/>
    </location>
</feature>
<gene>
    <name evidence="3" type="primary">si:ch211-167b20.8</name>
</gene>
<dbReference type="KEGG" id="sanh:107669633"/>
<dbReference type="PROSITE" id="PS51159">
    <property type="entry name" value="CBM21"/>
    <property type="match status" value="1"/>
</dbReference>
<dbReference type="Gene3D" id="2.60.40.2440">
    <property type="entry name" value="Carbohydrate binding type-21 domain"/>
    <property type="match status" value="1"/>
</dbReference>
<dbReference type="GO" id="GO:0000164">
    <property type="term" value="C:protein phosphatase type 1 complex"/>
    <property type="evidence" value="ECO:0007669"/>
    <property type="project" value="TreeGrafter"/>
</dbReference>
<evidence type="ECO:0000313" key="4">
    <source>
        <dbReference type="Proteomes" id="UP000472260"/>
    </source>
</evidence>